<protein>
    <submittedName>
        <fullName evidence="1">Uncharacterized protein</fullName>
    </submittedName>
</protein>
<dbReference type="InterPro" id="IPR035211">
    <property type="entry name" value="DUF5325"/>
</dbReference>
<gene>
    <name evidence="1" type="ORF">BFS35_004805</name>
</gene>
<evidence type="ECO:0000313" key="1">
    <source>
        <dbReference type="EMBL" id="RAI83011.1"/>
    </source>
</evidence>
<dbReference type="EMBL" id="MJBI02000001">
    <property type="protein sequence ID" value="RAI83011.1"/>
    <property type="molecule type" value="Genomic_DNA"/>
</dbReference>
<evidence type="ECO:0000313" key="2">
    <source>
        <dbReference type="Proteomes" id="UP000229523"/>
    </source>
</evidence>
<keyword evidence="2" id="KW-1185">Reference proteome</keyword>
<comment type="caution">
    <text evidence="1">The sequence shown here is derived from an EMBL/GenBank/DDBJ whole genome shotgun (WGS) entry which is preliminary data.</text>
</comment>
<dbReference type="Proteomes" id="UP000229523">
    <property type="component" value="Unassembled WGS sequence"/>
</dbReference>
<dbReference type="AlphaFoldDB" id="A0A2G5NMJ6"/>
<reference evidence="1 2" key="1">
    <citation type="journal article" date="2018" name="Front. Microbiol.">
        <title>Description and Comparative Genomics of Macrococcus caseolyticus subsp. hominis subsp. nov., Macrococcus goetzii sp. nov., Macrococcus epidermidis sp. nov., and Macrococcus bohemicus sp. nov., Novel Macrococci From Human Clinical Material With Virulence Potential and Suspected Uptake of Foreign DNA by Natural Transformation.</title>
        <authorList>
            <person name="Maslanova I."/>
            <person name="Wertheimer Z."/>
            <person name="Sedlacek I."/>
            <person name="Svec P."/>
            <person name="Indrakova A."/>
            <person name="Kovarovic V."/>
            <person name="Schumann P."/>
            <person name="Sproer C."/>
            <person name="Kralova S."/>
            <person name="Sedo O."/>
            <person name="Kristofova L."/>
            <person name="Vrbovska V."/>
            <person name="Fuzik T."/>
            <person name="Petras P."/>
            <person name="Zdrahal Z."/>
            <person name="Ruzickova V."/>
            <person name="Doskar J."/>
            <person name="Pantucek R."/>
        </authorList>
    </citation>
    <scope>NUCLEOTIDE SEQUENCE [LARGE SCALE GENOMIC DNA]</scope>
    <source>
        <strain evidence="1 2">CCM 4927</strain>
    </source>
</reference>
<organism evidence="1 2">
    <name type="scientific">Macrococcoides goetzii</name>
    <dbReference type="NCBI Taxonomy" id="1891097"/>
    <lineage>
        <taxon>Bacteria</taxon>
        <taxon>Bacillati</taxon>
        <taxon>Bacillota</taxon>
        <taxon>Bacilli</taxon>
        <taxon>Bacillales</taxon>
        <taxon>Staphylococcaceae</taxon>
        <taxon>Macrococcoides</taxon>
    </lineage>
</organism>
<dbReference type="OrthoDB" id="2390395at2"/>
<accession>A0A2G5NMJ6</accession>
<sequence>MIKSKLPFFLLAIFAVLMLILFSIGLAELNYLLIVISIILFIATFGYGFTLKSQYRKNDWL</sequence>
<name>A0A2G5NMJ6_9STAP</name>
<dbReference type="Pfam" id="PF17259">
    <property type="entry name" value="DUF5325"/>
    <property type="match status" value="1"/>
</dbReference>
<proteinExistence type="predicted"/>